<dbReference type="EMBL" id="MT144218">
    <property type="protein sequence ID" value="QJA50800.1"/>
    <property type="molecule type" value="Genomic_DNA"/>
</dbReference>
<evidence type="ECO:0000313" key="1">
    <source>
        <dbReference type="EMBL" id="QJA50800.1"/>
    </source>
</evidence>
<protein>
    <submittedName>
        <fullName evidence="1">Uncharacterized protein</fullName>
    </submittedName>
</protein>
<gene>
    <name evidence="1" type="ORF">TM448A01898_0014</name>
</gene>
<name>A0A6H1ZUC0_9ZZZZ</name>
<organism evidence="1">
    <name type="scientific">viral metagenome</name>
    <dbReference type="NCBI Taxonomy" id="1070528"/>
    <lineage>
        <taxon>unclassified sequences</taxon>
        <taxon>metagenomes</taxon>
        <taxon>organismal metagenomes</taxon>
    </lineage>
</organism>
<accession>A0A6H1ZUC0</accession>
<dbReference type="AlphaFoldDB" id="A0A6H1ZUC0"/>
<reference evidence="1" key="1">
    <citation type="submission" date="2020-03" db="EMBL/GenBank/DDBJ databases">
        <title>The deep terrestrial virosphere.</title>
        <authorList>
            <person name="Holmfeldt K."/>
            <person name="Nilsson E."/>
            <person name="Simone D."/>
            <person name="Lopez-Fernandez M."/>
            <person name="Wu X."/>
            <person name="de Brujin I."/>
            <person name="Lundin D."/>
            <person name="Andersson A."/>
            <person name="Bertilsson S."/>
            <person name="Dopson M."/>
        </authorList>
    </citation>
    <scope>NUCLEOTIDE SEQUENCE</scope>
    <source>
        <strain evidence="1">TM448A01898</strain>
    </source>
</reference>
<proteinExistence type="predicted"/>
<sequence>MKLIDKEQMDIIRKKHSEAKKDFKNRCFFLIEALVSGDIIYADIEKIEEDICKIAHVGTGTCENPHEDWIEDVEKMFLKFEQNGLL</sequence>